<dbReference type="PANTHER" id="PTHR33618:SF1">
    <property type="entry name" value="LARGE RIBOSOMAL SUBUNIT PROTEIN ML53"/>
    <property type="match status" value="1"/>
</dbReference>
<protein>
    <recommendedName>
        <fullName evidence="7">Large ribosomal subunit protein mL53</fullName>
    </recommendedName>
    <alternativeName>
        <fullName evidence="8">39S ribosomal protein L53, mitochondrial</fullName>
    </alternativeName>
</protein>
<gene>
    <name evidence="10" type="ORF">F2P81_023666</name>
</gene>
<feature type="region of interest" description="Disordered" evidence="9">
    <location>
        <begin position="104"/>
        <end position="138"/>
    </location>
</feature>
<feature type="compositionally biased region" description="Low complexity" evidence="9">
    <location>
        <begin position="30"/>
        <end position="42"/>
    </location>
</feature>
<evidence type="ECO:0000256" key="1">
    <source>
        <dbReference type="ARBA" id="ARBA00004173"/>
    </source>
</evidence>
<organism evidence="10 11">
    <name type="scientific">Scophthalmus maximus</name>
    <name type="common">Turbot</name>
    <name type="synonym">Psetta maxima</name>
    <dbReference type="NCBI Taxonomy" id="52904"/>
    <lineage>
        <taxon>Eukaryota</taxon>
        <taxon>Metazoa</taxon>
        <taxon>Chordata</taxon>
        <taxon>Craniata</taxon>
        <taxon>Vertebrata</taxon>
        <taxon>Euteleostomi</taxon>
        <taxon>Actinopterygii</taxon>
        <taxon>Neopterygii</taxon>
        <taxon>Teleostei</taxon>
        <taxon>Neoteleostei</taxon>
        <taxon>Acanthomorphata</taxon>
        <taxon>Carangaria</taxon>
        <taxon>Pleuronectiformes</taxon>
        <taxon>Pleuronectoidei</taxon>
        <taxon>Scophthalmidae</taxon>
        <taxon>Scophthalmus</taxon>
    </lineage>
</organism>
<dbReference type="Gene3D" id="3.40.30.10">
    <property type="entry name" value="Glutaredoxin"/>
    <property type="match status" value="1"/>
</dbReference>
<name>A0A6A4S2V5_SCOMX</name>
<dbReference type="InterPro" id="IPR019716">
    <property type="entry name" value="Ribosomal_mL53"/>
</dbReference>
<evidence type="ECO:0000256" key="9">
    <source>
        <dbReference type="SAM" id="MobiDB-lite"/>
    </source>
</evidence>
<evidence type="ECO:0000256" key="5">
    <source>
        <dbReference type="ARBA" id="ARBA00023128"/>
    </source>
</evidence>
<evidence type="ECO:0000256" key="4">
    <source>
        <dbReference type="ARBA" id="ARBA00022980"/>
    </source>
</evidence>
<comment type="similarity">
    <text evidence="2">Belongs to the mitochondrion-specific ribosomal protein mL53 family.</text>
</comment>
<dbReference type="Proteomes" id="UP000438429">
    <property type="component" value="Unassembled WGS sequence"/>
</dbReference>
<evidence type="ECO:0000256" key="7">
    <source>
        <dbReference type="ARBA" id="ARBA00035180"/>
    </source>
</evidence>
<dbReference type="PANTHER" id="PTHR33618">
    <property type="entry name" value="39S RIBOSOMAL PROTEIN L53, MITOCHONDRIAL"/>
    <property type="match status" value="1"/>
</dbReference>
<evidence type="ECO:0000256" key="8">
    <source>
        <dbReference type="ARBA" id="ARBA00042721"/>
    </source>
</evidence>
<keyword evidence="6" id="KW-0687">Ribonucleoprotein</keyword>
<comment type="caution">
    <text evidence="10">The sequence shown here is derived from an EMBL/GenBank/DDBJ whole genome shotgun (WGS) entry which is preliminary data.</text>
</comment>
<dbReference type="Pfam" id="PF10780">
    <property type="entry name" value="MRP_L53"/>
    <property type="match status" value="1"/>
</dbReference>
<accession>A0A6A4S2V5</accession>
<dbReference type="EMBL" id="VEVO01000021">
    <property type="protein sequence ID" value="KAF0024864.1"/>
    <property type="molecule type" value="Genomic_DNA"/>
</dbReference>
<evidence type="ECO:0000313" key="10">
    <source>
        <dbReference type="EMBL" id="KAF0024864.1"/>
    </source>
</evidence>
<evidence type="ECO:0000256" key="3">
    <source>
        <dbReference type="ARBA" id="ARBA00022946"/>
    </source>
</evidence>
<keyword evidence="3" id="KW-0809">Transit peptide</keyword>
<reference evidence="10 11" key="1">
    <citation type="submission" date="2019-06" db="EMBL/GenBank/DDBJ databases">
        <title>Draft genomes of female and male turbot (Scophthalmus maximus).</title>
        <authorList>
            <person name="Xu H."/>
            <person name="Xu X.-W."/>
            <person name="Shao C."/>
            <person name="Chen S."/>
        </authorList>
    </citation>
    <scope>NUCLEOTIDE SEQUENCE [LARGE SCALE GENOMIC DNA]</scope>
    <source>
        <strain evidence="10">Ysfricsl-2016a</strain>
        <tissue evidence="10">Blood</tissue>
    </source>
</reference>
<dbReference type="InterPro" id="IPR052473">
    <property type="entry name" value="mtLSU_mL53"/>
</dbReference>
<dbReference type="GO" id="GO:0005762">
    <property type="term" value="C:mitochondrial large ribosomal subunit"/>
    <property type="evidence" value="ECO:0007669"/>
    <property type="project" value="TreeGrafter"/>
</dbReference>
<keyword evidence="4" id="KW-0689">Ribosomal protein</keyword>
<proteinExistence type="inferred from homology"/>
<evidence type="ECO:0000256" key="2">
    <source>
        <dbReference type="ARBA" id="ARBA00005557"/>
    </source>
</evidence>
<keyword evidence="5" id="KW-0496">Mitochondrion</keyword>
<dbReference type="AlphaFoldDB" id="A0A6A4S2V5"/>
<evidence type="ECO:0000313" key="11">
    <source>
        <dbReference type="Proteomes" id="UP000438429"/>
    </source>
</evidence>
<sequence length="245" mass="27157">MNQSITQSTGQEIKALISSDGTFSLSATRAQQQQHGHQQQESEGAEGDDQHQLLTAEPRRHPGCSCRPRPDDTRLRPPPHSTQHRSHDASHCWRRGHRTAFARRSSGALSWRRHTSAIRSPSRSEVAAGGKDNNKKKMAAPSKATVVLKAVKKITLRFCPFESNAQSTREFLCMVGSEKVRATNMNCEVISMVKHDKSEPVVDITYVDGERLVMKGANLSSREMLSSFQSRCIAKDPQAKAAAKK</sequence>
<feature type="region of interest" description="Disordered" evidence="9">
    <location>
        <begin position="24"/>
        <end position="92"/>
    </location>
</feature>
<evidence type="ECO:0000256" key="6">
    <source>
        <dbReference type="ARBA" id="ARBA00023274"/>
    </source>
</evidence>
<comment type="subcellular location">
    <subcellularLocation>
        <location evidence="1">Mitochondrion</location>
    </subcellularLocation>
</comment>